<organism evidence="2 3">
    <name type="scientific">Methanoregula boonei (strain DSM 21154 / JCM 14090 / 6A8)</name>
    <dbReference type="NCBI Taxonomy" id="456442"/>
    <lineage>
        <taxon>Archaea</taxon>
        <taxon>Methanobacteriati</taxon>
        <taxon>Methanobacteriota</taxon>
        <taxon>Stenosarchaea group</taxon>
        <taxon>Methanomicrobia</taxon>
        <taxon>Methanomicrobiales</taxon>
        <taxon>Methanoregulaceae</taxon>
        <taxon>Methanoregula</taxon>
    </lineage>
</organism>
<dbReference type="HOGENOM" id="CLU_1567128_0_0_2"/>
<feature type="transmembrane region" description="Helical" evidence="1">
    <location>
        <begin position="36"/>
        <end position="55"/>
    </location>
</feature>
<keyword evidence="3" id="KW-1185">Reference proteome</keyword>
<dbReference type="AlphaFoldDB" id="A7I4N7"/>
<keyword evidence="1" id="KW-0812">Transmembrane</keyword>
<keyword evidence="1" id="KW-1133">Transmembrane helix</keyword>
<evidence type="ECO:0008006" key="4">
    <source>
        <dbReference type="Google" id="ProtNLM"/>
    </source>
</evidence>
<dbReference type="RefSeq" id="WP_011991186.1">
    <property type="nucleotide sequence ID" value="NC_009712.1"/>
</dbReference>
<evidence type="ECO:0000256" key="1">
    <source>
        <dbReference type="SAM" id="Phobius"/>
    </source>
</evidence>
<reference evidence="3" key="1">
    <citation type="journal article" date="2015" name="Microbiology">
        <title>Genome of Methanoregula boonei 6A8 reveals adaptations to oligotrophic peatland environments.</title>
        <authorList>
            <person name="Braeuer S."/>
            <person name="Cadillo-Quiroz H."/>
            <person name="Kyrpides N."/>
            <person name="Woyke T."/>
            <person name="Goodwin L."/>
            <person name="Detter C."/>
            <person name="Podell S."/>
            <person name="Yavitt J.B."/>
            <person name="Zinder S.H."/>
        </authorList>
    </citation>
    <scope>NUCLEOTIDE SEQUENCE [LARGE SCALE GENOMIC DNA]</scope>
    <source>
        <strain evidence="3">DSM 21154 / JCM 14090 / 6A8</strain>
    </source>
</reference>
<dbReference type="KEGG" id="mbn:Mboo_0175"/>
<dbReference type="Proteomes" id="UP000002408">
    <property type="component" value="Chromosome"/>
</dbReference>
<dbReference type="EMBL" id="CP000780">
    <property type="protein sequence ID" value="ABS54698.1"/>
    <property type="molecule type" value="Genomic_DNA"/>
</dbReference>
<protein>
    <recommendedName>
        <fullName evidence="4">Zinc-ribbon domain-containing protein</fullName>
    </recommendedName>
</protein>
<gene>
    <name evidence="2" type="ordered locus">Mboo_0175</name>
</gene>
<dbReference type="GeneID" id="5411713"/>
<accession>A7I4N7</accession>
<proteinExistence type="predicted"/>
<keyword evidence="1" id="KW-0472">Membrane</keyword>
<name>A7I4N7_METB6</name>
<evidence type="ECO:0000313" key="2">
    <source>
        <dbReference type="EMBL" id="ABS54698.1"/>
    </source>
</evidence>
<evidence type="ECO:0000313" key="3">
    <source>
        <dbReference type="Proteomes" id="UP000002408"/>
    </source>
</evidence>
<sequence length="170" mass="17037">MAQKTCPYCGAPVDPNRSACPNCRKVLAAKSPMTPYIVVGVLIVVIVVIVAVLLINPVQGPGPGTSIVPSVTVQPTSADASSIPPQPTCFVDITPSRASSSAIQLQVISTTCGSGDITALQVSINGVNKGTLGTSPGASATFAAPSSSSIVVTAKFANGAESVVYQNPAL</sequence>